<evidence type="ECO:0000313" key="6">
    <source>
        <dbReference type="EMBL" id="KAG0264609.1"/>
    </source>
</evidence>
<protein>
    <recommendedName>
        <fullName evidence="5">FAD-binding domain-containing protein</fullName>
    </recommendedName>
</protein>
<dbReference type="Proteomes" id="UP000726737">
    <property type="component" value="Unassembled WGS sequence"/>
</dbReference>
<dbReference type="SUPFAM" id="SSF51905">
    <property type="entry name" value="FAD/NAD(P)-binding domain"/>
    <property type="match status" value="1"/>
</dbReference>
<proteinExistence type="inferred from homology"/>
<dbReference type="InterPro" id="IPR050562">
    <property type="entry name" value="FAD_mOase_fung"/>
</dbReference>
<evidence type="ECO:0000256" key="1">
    <source>
        <dbReference type="ARBA" id="ARBA00007992"/>
    </source>
</evidence>
<dbReference type="InterPro" id="IPR036188">
    <property type="entry name" value="FAD/NAD-bd_sf"/>
</dbReference>
<dbReference type="GO" id="GO:0071949">
    <property type="term" value="F:FAD binding"/>
    <property type="evidence" value="ECO:0007669"/>
    <property type="project" value="InterPro"/>
</dbReference>
<evidence type="ECO:0000259" key="5">
    <source>
        <dbReference type="Pfam" id="PF01494"/>
    </source>
</evidence>
<evidence type="ECO:0000256" key="2">
    <source>
        <dbReference type="ARBA" id="ARBA00022630"/>
    </source>
</evidence>
<dbReference type="Gene3D" id="3.50.50.60">
    <property type="entry name" value="FAD/NAD(P)-binding domain"/>
    <property type="match status" value="1"/>
</dbReference>
<evidence type="ECO:0000256" key="3">
    <source>
        <dbReference type="ARBA" id="ARBA00022827"/>
    </source>
</evidence>
<dbReference type="InterPro" id="IPR002938">
    <property type="entry name" value="FAD-bd"/>
</dbReference>
<keyword evidence="2" id="KW-0285">Flavoprotein</keyword>
<evidence type="ECO:0000313" key="7">
    <source>
        <dbReference type="Proteomes" id="UP000726737"/>
    </source>
</evidence>
<accession>A0A9P6QDC4</accession>
<feature type="domain" description="FAD-binding" evidence="5">
    <location>
        <begin position="304"/>
        <end position="386"/>
    </location>
</feature>
<organism evidence="6 7">
    <name type="scientific">Mortierella polycephala</name>
    <dbReference type="NCBI Taxonomy" id="41804"/>
    <lineage>
        <taxon>Eukaryota</taxon>
        <taxon>Fungi</taxon>
        <taxon>Fungi incertae sedis</taxon>
        <taxon>Mucoromycota</taxon>
        <taxon>Mortierellomycotina</taxon>
        <taxon>Mortierellomycetes</taxon>
        <taxon>Mortierellales</taxon>
        <taxon>Mortierellaceae</taxon>
        <taxon>Mortierella</taxon>
    </lineage>
</organism>
<dbReference type="OrthoDB" id="655030at2759"/>
<dbReference type="PANTHER" id="PTHR47356:SF2">
    <property type="entry name" value="FAD-BINDING DOMAIN-CONTAINING PROTEIN-RELATED"/>
    <property type="match status" value="1"/>
</dbReference>
<comment type="similarity">
    <text evidence="1">Belongs to the paxM FAD-dependent monooxygenase family.</text>
</comment>
<feature type="domain" description="FAD-binding" evidence="5">
    <location>
        <begin position="16"/>
        <end position="185"/>
    </location>
</feature>
<evidence type="ECO:0000256" key="4">
    <source>
        <dbReference type="ARBA" id="ARBA00023002"/>
    </source>
</evidence>
<keyword evidence="4" id="KW-0560">Oxidoreductase</keyword>
<reference evidence="6" key="1">
    <citation type="journal article" date="2020" name="Fungal Divers.">
        <title>Resolving the Mortierellaceae phylogeny through synthesis of multi-gene phylogenetics and phylogenomics.</title>
        <authorList>
            <person name="Vandepol N."/>
            <person name="Liber J."/>
            <person name="Desiro A."/>
            <person name="Na H."/>
            <person name="Kennedy M."/>
            <person name="Barry K."/>
            <person name="Grigoriev I.V."/>
            <person name="Miller A.N."/>
            <person name="O'Donnell K."/>
            <person name="Stajich J.E."/>
            <person name="Bonito G."/>
        </authorList>
    </citation>
    <scope>NUCLEOTIDE SEQUENCE</scope>
    <source>
        <strain evidence="6">KOD948</strain>
    </source>
</reference>
<keyword evidence="7" id="KW-1185">Reference proteome</keyword>
<dbReference type="EMBL" id="JAAAJA010000047">
    <property type="protein sequence ID" value="KAG0264609.1"/>
    <property type="molecule type" value="Genomic_DNA"/>
</dbReference>
<keyword evidence="3" id="KW-0274">FAD</keyword>
<dbReference type="PANTHER" id="PTHR47356">
    <property type="entry name" value="FAD-DEPENDENT MONOOXYGENASE ASQG-RELATED"/>
    <property type="match status" value="1"/>
</dbReference>
<gene>
    <name evidence="6" type="ORF">BG011_006455</name>
</gene>
<dbReference type="GO" id="GO:0004497">
    <property type="term" value="F:monooxygenase activity"/>
    <property type="evidence" value="ECO:0007669"/>
    <property type="project" value="InterPro"/>
</dbReference>
<comment type="caution">
    <text evidence="6">The sequence shown here is derived from an EMBL/GenBank/DDBJ whole genome shotgun (WGS) entry which is preliminary data.</text>
</comment>
<dbReference type="PRINTS" id="PR00420">
    <property type="entry name" value="RNGMNOXGNASE"/>
</dbReference>
<name>A0A9P6QDC4_9FUNG</name>
<dbReference type="AlphaFoldDB" id="A0A9P6QDC4"/>
<dbReference type="Pfam" id="PF01494">
    <property type="entry name" value="FAD_binding_3"/>
    <property type="match status" value="2"/>
</dbReference>
<sequence>MSSATFSSTKPTGKPKVLIVGAGLAGLTLAILLDKANVPYDVYERASEVKTLGAAIYLGPNVAATLMQIGVYDEFVSKSRPCNSIDVFDENRQPSFVMDFSEFGTLGGFDGHILPRSALYDILLNQVPAECIHRGKTVRSMSQDENGVKIRFSDDSTAEGDLLVGSDGAYSAVRQSLYDQLASEGKLPKSDAEGLPFSCACLVGQTTPLDPEKFTELKDTACHFNNILALDRPYSWMTLTVKDNIICWQINQYLDEASSKASGSFRTSEWGTEAVESMCNDVRGFPIVGGDSTLTLGDLIDNTPKERISKVMLEEKVFDTWYHDRTILIGDACHKVHPASGLGGVSAIHDAIALANWINVLPSASAQDIDIIFKEYKSERLEPVKAAYNHGKSMSELSARTLIAKVFRFMAKYMPYWLWRMVLVKNASVRPQVSFLPPIEDKGTVKAQYQPSYHKTLDIIRAREAESSVAVV</sequence>